<proteinExistence type="predicted"/>
<comment type="caution">
    <text evidence="2">The sequence shown here is derived from an EMBL/GenBank/DDBJ whole genome shotgun (WGS) entry which is preliminary data.</text>
</comment>
<accession>A0ABV7IXG4</accession>
<evidence type="ECO:0000313" key="2">
    <source>
        <dbReference type="EMBL" id="MFC3174882.1"/>
    </source>
</evidence>
<dbReference type="Proteomes" id="UP001595604">
    <property type="component" value="Unassembled WGS sequence"/>
</dbReference>
<gene>
    <name evidence="2" type="ORF">ACFOD9_11540</name>
</gene>
<evidence type="ECO:0000256" key="1">
    <source>
        <dbReference type="SAM" id="SignalP"/>
    </source>
</evidence>
<keyword evidence="3" id="KW-1185">Reference proteome</keyword>
<sequence>MRQTFLIPALLASAVPVAPAIAAPRPSPEAQLEKLLAGRTAGQPVSCINPRISSETQVIDHTAIVYGSGRTIYVQRPGNARALSSDDVLVTRLSGTDQLCDVDVVHLHDRSGGWWHGFVTLNRFVPYTRTRVAAGN</sequence>
<evidence type="ECO:0008006" key="4">
    <source>
        <dbReference type="Google" id="ProtNLM"/>
    </source>
</evidence>
<keyword evidence="1" id="KW-0732">Signal</keyword>
<organism evidence="2 3">
    <name type="scientific">Novosphingobium bradum</name>
    <dbReference type="NCBI Taxonomy" id="1737444"/>
    <lineage>
        <taxon>Bacteria</taxon>
        <taxon>Pseudomonadati</taxon>
        <taxon>Pseudomonadota</taxon>
        <taxon>Alphaproteobacteria</taxon>
        <taxon>Sphingomonadales</taxon>
        <taxon>Sphingomonadaceae</taxon>
        <taxon>Novosphingobium</taxon>
    </lineage>
</organism>
<protein>
    <recommendedName>
        <fullName evidence="4">SH3 domain-containing protein</fullName>
    </recommendedName>
</protein>
<dbReference type="EMBL" id="JBHRTQ010000010">
    <property type="protein sequence ID" value="MFC3174882.1"/>
    <property type="molecule type" value="Genomic_DNA"/>
</dbReference>
<name>A0ABV7IXG4_9SPHN</name>
<reference evidence="3" key="1">
    <citation type="journal article" date="2019" name="Int. J. Syst. Evol. Microbiol.">
        <title>The Global Catalogue of Microorganisms (GCM) 10K type strain sequencing project: providing services to taxonomists for standard genome sequencing and annotation.</title>
        <authorList>
            <consortium name="The Broad Institute Genomics Platform"/>
            <consortium name="The Broad Institute Genome Sequencing Center for Infectious Disease"/>
            <person name="Wu L."/>
            <person name="Ma J."/>
        </authorList>
    </citation>
    <scope>NUCLEOTIDE SEQUENCE [LARGE SCALE GENOMIC DNA]</scope>
    <source>
        <strain evidence="3">KCTC 42984</strain>
    </source>
</reference>
<feature type="chain" id="PRO_5046673288" description="SH3 domain-containing protein" evidence="1">
    <location>
        <begin position="23"/>
        <end position="136"/>
    </location>
</feature>
<evidence type="ECO:0000313" key="3">
    <source>
        <dbReference type="Proteomes" id="UP001595604"/>
    </source>
</evidence>
<feature type="signal peptide" evidence="1">
    <location>
        <begin position="1"/>
        <end position="22"/>
    </location>
</feature>
<dbReference type="RefSeq" id="WP_379510263.1">
    <property type="nucleotide sequence ID" value="NZ_JBHRTQ010000010.1"/>
</dbReference>